<dbReference type="SUPFAM" id="SSF109854">
    <property type="entry name" value="DinB/YfiT-like putative metalloenzymes"/>
    <property type="match status" value="1"/>
</dbReference>
<evidence type="ECO:0000313" key="3">
    <source>
        <dbReference type="Proteomes" id="UP000659124"/>
    </source>
</evidence>
<dbReference type="Proteomes" id="UP000659124">
    <property type="component" value="Unassembled WGS sequence"/>
</dbReference>
<dbReference type="Pfam" id="PF12867">
    <property type="entry name" value="DinB_2"/>
    <property type="match status" value="1"/>
</dbReference>
<reference evidence="2 3" key="1">
    <citation type="submission" date="2020-09" db="EMBL/GenBank/DDBJ databases">
        <title>Genome sequences of type strains of Chitinophaga qingshengii and Chitinophaga varians.</title>
        <authorList>
            <person name="Kittiwongwattana C."/>
        </authorList>
    </citation>
    <scope>NUCLEOTIDE SEQUENCE [LARGE SCALE GENOMIC DNA]</scope>
    <source>
        <strain evidence="2 3">JCM 30026</strain>
    </source>
</reference>
<protein>
    <submittedName>
        <fullName evidence="2">DinB family protein</fullName>
    </submittedName>
</protein>
<keyword evidence="3" id="KW-1185">Reference proteome</keyword>
<name>A0ABR7TK88_9BACT</name>
<accession>A0ABR7TK88</accession>
<organism evidence="2 3">
    <name type="scientific">Chitinophaga qingshengii</name>
    <dbReference type="NCBI Taxonomy" id="1569794"/>
    <lineage>
        <taxon>Bacteria</taxon>
        <taxon>Pseudomonadati</taxon>
        <taxon>Bacteroidota</taxon>
        <taxon>Chitinophagia</taxon>
        <taxon>Chitinophagales</taxon>
        <taxon>Chitinophagaceae</taxon>
        <taxon>Chitinophaga</taxon>
    </lineage>
</organism>
<dbReference type="Gene3D" id="1.20.120.450">
    <property type="entry name" value="dinb family like domain"/>
    <property type="match status" value="1"/>
</dbReference>
<evidence type="ECO:0000313" key="2">
    <source>
        <dbReference type="EMBL" id="MBC9929907.1"/>
    </source>
</evidence>
<gene>
    <name evidence="2" type="ORF">ICL07_05925</name>
</gene>
<comment type="caution">
    <text evidence="2">The sequence shown here is derived from an EMBL/GenBank/DDBJ whole genome shotgun (WGS) entry which is preliminary data.</text>
</comment>
<evidence type="ECO:0000259" key="1">
    <source>
        <dbReference type="Pfam" id="PF12867"/>
    </source>
</evidence>
<proteinExistence type="predicted"/>
<feature type="domain" description="DinB-like" evidence="1">
    <location>
        <begin position="33"/>
        <end position="159"/>
    </location>
</feature>
<dbReference type="EMBL" id="JACVFC010000001">
    <property type="protein sequence ID" value="MBC9929907.1"/>
    <property type="molecule type" value="Genomic_DNA"/>
</dbReference>
<dbReference type="InterPro" id="IPR034660">
    <property type="entry name" value="DinB/YfiT-like"/>
</dbReference>
<dbReference type="InterPro" id="IPR024775">
    <property type="entry name" value="DinB-like"/>
</dbReference>
<dbReference type="RefSeq" id="WP_188086998.1">
    <property type="nucleotide sequence ID" value="NZ_JACVFC010000001.1"/>
</dbReference>
<sequence>MKWTARRLQFGYTADYVPFFMERLRASAPRLDEMTVLVPEDLMEIREEGRWSVKEHIGHLSDLELIHDQRLEDLLAGRELTPADPENKVTTAAHHNQYPISELVYHFRQVRDNFLKRIEHFQAGDLEKKSLHVRLGELMSLADVLYLISEHDNHHLTEIAAILRRHYA</sequence>